<reference evidence="1" key="1">
    <citation type="submission" date="2021-01" db="EMBL/GenBank/DDBJ databases">
        <title>Complete genome sequence of Clostridiales bacterium R-7.</title>
        <authorList>
            <person name="Mahoney-Kurpe S.C."/>
            <person name="Palevich N."/>
            <person name="Koike S."/>
            <person name="Moon C.D."/>
            <person name="Attwood G.T."/>
        </authorList>
    </citation>
    <scope>NUCLEOTIDE SEQUENCE</scope>
    <source>
        <strain evidence="1">R-7</strain>
    </source>
</reference>
<gene>
    <name evidence="1" type="ORF">JYE49_04695</name>
</gene>
<evidence type="ECO:0000313" key="2">
    <source>
        <dbReference type="Proteomes" id="UP000682782"/>
    </source>
</evidence>
<protein>
    <submittedName>
        <fullName evidence="1">Tyrosine-type recombinase/integrase</fullName>
    </submittedName>
</protein>
<keyword evidence="2" id="KW-1185">Reference proteome</keyword>
<dbReference type="EMBL" id="CP068393">
    <property type="protein sequence ID" value="QUC67999.1"/>
    <property type="molecule type" value="Genomic_DNA"/>
</dbReference>
<name>A0AC61N8V5_9FIRM</name>
<evidence type="ECO:0000313" key="1">
    <source>
        <dbReference type="EMBL" id="QUC67999.1"/>
    </source>
</evidence>
<dbReference type="Proteomes" id="UP000682782">
    <property type="component" value="Chromosome"/>
</dbReference>
<accession>A0AC61N8V5</accession>
<sequence>MAEHVNRYREEMDAKRILQIRDITRELPQACGDFLRSIAISTSTLTRLAYAIDLNTFFSFLHDERVQFADKPPRLMNDADLEKLDRTDIVAYTEYLTYYLKSTDDDSVPNKVYVNHELAIKRKLCSIRSFYDYLFKNQRISSNVTELVPLPKIHEKPIIRLNKNEMSRMLELAQSGDQLTDHQQKFQKITAKRDYAILSLFLGTGIRVSECVGINIGDVDLENNAFIVTRKGGNQVVLYFPPEVAEALADYMQERSHTEAVEGHEDALFLSLQRKRITQRAVQNLVKKYAAVAAPLKSKISPHKLRSTYATNLYNETGDIYLVADVLGHTSVDTTRKHYADMTDARRRMAAEHVHLPGDPDFRKE</sequence>
<proteinExistence type="predicted"/>
<organism evidence="1 2">
    <name type="scientific">Aristaeella hokkaidonensis</name>
    <dbReference type="NCBI Taxonomy" id="3046382"/>
    <lineage>
        <taxon>Bacteria</taxon>
        <taxon>Bacillati</taxon>
        <taxon>Bacillota</taxon>
        <taxon>Clostridia</taxon>
        <taxon>Eubacteriales</taxon>
        <taxon>Aristaeellaceae</taxon>
        <taxon>Aristaeella</taxon>
    </lineage>
</organism>